<evidence type="ECO:0000313" key="2">
    <source>
        <dbReference type="Proteomes" id="UP000030428"/>
    </source>
</evidence>
<name>A0A0A6P4V5_9GAMM</name>
<protein>
    <submittedName>
        <fullName evidence="1">Uncharacterized protein</fullName>
    </submittedName>
</protein>
<dbReference type="EMBL" id="JSZA02000054">
    <property type="protein sequence ID" value="KHD05900.2"/>
    <property type="molecule type" value="Genomic_DNA"/>
</dbReference>
<accession>A0A0A6P4V5</accession>
<comment type="caution">
    <text evidence="1">The sequence shown here is derived from an EMBL/GenBank/DDBJ whole genome shotgun (WGS) entry which is preliminary data.</text>
</comment>
<evidence type="ECO:0000313" key="1">
    <source>
        <dbReference type="EMBL" id="KHD05900.2"/>
    </source>
</evidence>
<dbReference type="Proteomes" id="UP000030428">
    <property type="component" value="Unassembled WGS sequence"/>
</dbReference>
<proteinExistence type="predicted"/>
<dbReference type="AlphaFoldDB" id="A0A0A6P4V5"/>
<keyword evidence="2" id="KW-1185">Reference proteome</keyword>
<sequence>MMVPTQANEQLKQLSNPDLVTITFWLDVPGKTHFSSDEKVRLYYKINDLAENSSAYCDLVYSIFHPAAQCLCF</sequence>
<reference evidence="1 2" key="1">
    <citation type="journal article" date="2016" name="Front. Microbiol.">
        <title>Single-Cell (Meta-)Genomics of a Dimorphic Candidatus Thiomargarita nelsonii Reveals Genomic Plasticity.</title>
        <authorList>
            <person name="Flood B.E."/>
            <person name="Fliss P."/>
            <person name="Jones D.S."/>
            <person name="Dick G.J."/>
            <person name="Jain S."/>
            <person name="Kaster A.K."/>
            <person name="Winkel M."/>
            <person name="Mussmann M."/>
            <person name="Bailey J."/>
        </authorList>
    </citation>
    <scope>NUCLEOTIDE SEQUENCE [LARGE SCALE GENOMIC DNA]</scope>
    <source>
        <strain evidence="1">Hydrate Ridge</strain>
    </source>
</reference>
<organism evidence="1 2">
    <name type="scientific">Candidatus Thiomargarita nelsonii</name>
    <dbReference type="NCBI Taxonomy" id="1003181"/>
    <lineage>
        <taxon>Bacteria</taxon>
        <taxon>Pseudomonadati</taxon>
        <taxon>Pseudomonadota</taxon>
        <taxon>Gammaproteobacteria</taxon>
        <taxon>Thiotrichales</taxon>
        <taxon>Thiotrichaceae</taxon>
        <taxon>Thiomargarita</taxon>
    </lineage>
</organism>
<gene>
    <name evidence="1" type="ORF">PN36_15180</name>
</gene>